<evidence type="ECO:0000256" key="1">
    <source>
        <dbReference type="SAM" id="MobiDB-lite"/>
    </source>
</evidence>
<feature type="region of interest" description="Disordered" evidence="1">
    <location>
        <begin position="31"/>
        <end position="55"/>
    </location>
</feature>
<reference evidence="2" key="1">
    <citation type="submission" date="2020-08" db="EMBL/GenBank/DDBJ databases">
        <title>Multicomponent nature underlies the extraordinary mechanical properties of spider dragline silk.</title>
        <authorList>
            <person name="Kono N."/>
            <person name="Nakamura H."/>
            <person name="Mori M."/>
            <person name="Yoshida Y."/>
            <person name="Ohtoshi R."/>
            <person name="Malay A.D."/>
            <person name="Moran D.A.P."/>
            <person name="Tomita M."/>
            <person name="Numata K."/>
            <person name="Arakawa K."/>
        </authorList>
    </citation>
    <scope>NUCLEOTIDE SEQUENCE</scope>
</reference>
<evidence type="ECO:0000313" key="3">
    <source>
        <dbReference type="Proteomes" id="UP000887013"/>
    </source>
</evidence>
<gene>
    <name evidence="2" type="primary">X975_24698</name>
    <name evidence="2" type="ORF">NPIL_144871</name>
</gene>
<proteinExistence type="predicted"/>
<organism evidence="2 3">
    <name type="scientific">Nephila pilipes</name>
    <name type="common">Giant wood spider</name>
    <name type="synonym">Nephila maculata</name>
    <dbReference type="NCBI Taxonomy" id="299642"/>
    <lineage>
        <taxon>Eukaryota</taxon>
        <taxon>Metazoa</taxon>
        <taxon>Ecdysozoa</taxon>
        <taxon>Arthropoda</taxon>
        <taxon>Chelicerata</taxon>
        <taxon>Arachnida</taxon>
        <taxon>Araneae</taxon>
        <taxon>Araneomorphae</taxon>
        <taxon>Entelegynae</taxon>
        <taxon>Araneoidea</taxon>
        <taxon>Nephilidae</taxon>
        <taxon>Nephila</taxon>
    </lineage>
</organism>
<dbReference type="OrthoDB" id="6407645at2759"/>
<name>A0A8X6Q1M1_NEPPI</name>
<dbReference type="EMBL" id="BMAW01076264">
    <property type="protein sequence ID" value="GFU00771.1"/>
    <property type="molecule type" value="Genomic_DNA"/>
</dbReference>
<evidence type="ECO:0000313" key="2">
    <source>
        <dbReference type="EMBL" id="GFU00771.1"/>
    </source>
</evidence>
<sequence>MLSKLKGSQTKSCSGQRKKFKLFVKMTRSTTASPYQRMESDVKKKKTEDKIKDKENIGSLGNKEVKEKKKRSWKRIRQAALTTCRYIGMGVAHMSPAGVYSSPTYNIDPSCWNKSFSSTYKPKNQPPKPHWANNMMFSAW</sequence>
<dbReference type="AlphaFoldDB" id="A0A8X6Q1M1"/>
<comment type="caution">
    <text evidence="2">The sequence shown here is derived from an EMBL/GenBank/DDBJ whole genome shotgun (WGS) entry which is preliminary data.</text>
</comment>
<accession>A0A8X6Q1M1</accession>
<protein>
    <submittedName>
        <fullName evidence="2">Uncharacterized protein</fullName>
    </submittedName>
</protein>
<keyword evidence="3" id="KW-1185">Reference proteome</keyword>
<feature type="compositionally biased region" description="Basic and acidic residues" evidence="1">
    <location>
        <begin position="38"/>
        <end position="55"/>
    </location>
</feature>
<dbReference type="Proteomes" id="UP000887013">
    <property type="component" value="Unassembled WGS sequence"/>
</dbReference>